<reference evidence="6" key="1">
    <citation type="submission" date="2018-05" db="EMBL/GenBank/DDBJ databases">
        <authorList>
            <person name="Lanie J.A."/>
            <person name="Ng W.-L."/>
            <person name="Kazmierczak K.M."/>
            <person name="Andrzejewski T.M."/>
            <person name="Davidsen T.M."/>
            <person name="Wayne K.J."/>
            <person name="Tettelin H."/>
            <person name="Glass J.I."/>
            <person name="Rusch D."/>
            <person name="Podicherti R."/>
            <person name="Tsui H.-C.T."/>
            <person name="Winkler M.E."/>
        </authorList>
    </citation>
    <scope>NUCLEOTIDE SEQUENCE</scope>
</reference>
<dbReference type="InterPro" id="IPR029063">
    <property type="entry name" value="SAM-dependent_MTases_sf"/>
</dbReference>
<dbReference type="EMBL" id="UINC01032778">
    <property type="protein sequence ID" value="SVB20990.1"/>
    <property type="molecule type" value="Genomic_DNA"/>
</dbReference>
<dbReference type="Gene3D" id="3.40.50.150">
    <property type="entry name" value="Vaccinia Virus protein VP39"/>
    <property type="match status" value="1"/>
</dbReference>
<dbReference type="InterPro" id="IPR002877">
    <property type="entry name" value="RNA_MeTrfase_FtsJ_dom"/>
</dbReference>
<keyword evidence="3" id="KW-0808">Transferase</keyword>
<accession>A0A382C4L1</accession>
<keyword evidence="4" id="KW-0949">S-adenosyl-L-methionine</keyword>
<dbReference type="PANTHER" id="PTHR10920">
    <property type="entry name" value="RIBOSOMAL RNA METHYLTRANSFERASE"/>
    <property type="match status" value="1"/>
</dbReference>
<gene>
    <name evidence="6" type="ORF">METZ01_LOCUS173844</name>
</gene>
<name>A0A382C4L1_9ZZZZ</name>
<protein>
    <recommendedName>
        <fullName evidence="5">Ribosomal RNA methyltransferase FtsJ domain-containing protein</fullName>
    </recommendedName>
</protein>
<organism evidence="6">
    <name type="scientific">marine metagenome</name>
    <dbReference type="NCBI Taxonomy" id="408172"/>
    <lineage>
        <taxon>unclassified sequences</taxon>
        <taxon>metagenomes</taxon>
        <taxon>ecological metagenomes</taxon>
    </lineage>
</organism>
<keyword evidence="2" id="KW-0489">Methyltransferase</keyword>
<keyword evidence="1" id="KW-0698">rRNA processing</keyword>
<evidence type="ECO:0000259" key="5">
    <source>
        <dbReference type="Pfam" id="PF01728"/>
    </source>
</evidence>
<dbReference type="InterPro" id="IPR050082">
    <property type="entry name" value="RNA_methyltr_RlmE"/>
</dbReference>
<evidence type="ECO:0000256" key="3">
    <source>
        <dbReference type="ARBA" id="ARBA00022679"/>
    </source>
</evidence>
<sequence length="149" mass="16882">MSKTLKEKYKKGDNFSREARLKGFRSRSALKLLEIQKKDKILRKGIQVLDIGSSPGGWSQVCVSFGSKVVAIDRKEMEIIEGVKFIRKNVESIIDMDCLKVINNSKFDIVLSDLAPNISGITFRDESIMIKLLKKVFLLMEDSLKEKGV</sequence>
<dbReference type="PANTHER" id="PTHR10920:SF18">
    <property type="entry name" value="RRNA METHYLTRANSFERASE 2, MITOCHONDRIAL"/>
    <property type="match status" value="1"/>
</dbReference>
<dbReference type="AlphaFoldDB" id="A0A382C4L1"/>
<proteinExistence type="predicted"/>
<evidence type="ECO:0000256" key="2">
    <source>
        <dbReference type="ARBA" id="ARBA00022603"/>
    </source>
</evidence>
<evidence type="ECO:0000256" key="4">
    <source>
        <dbReference type="ARBA" id="ARBA00022691"/>
    </source>
</evidence>
<evidence type="ECO:0000256" key="1">
    <source>
        <dbReference type="ARBA" id="ARBA00022552"/>
    </source>
</evidence>
<dbReference type="SUPFAM" id="SSF53335">
    <property type="entry name" value="S-adenosyl-L-methionine-dependent methyltransferases"/>
    <property type="match status" value="1"/>
</dbReference>
<feature type="non-terminal residue" evidence="6">
    <location>
        <position position="149"/>
    </location>
</feature>
<dbReference type="GO" id="GO:0008650">
    <property type="term" value="F:rRNA (uridine-2'-O-)-methyltransferase activity"/>
    <property type="evidence" value="ECO:0007669"/>
    <property type="project" value="TreeGrafter"/>
</dbReference>
<evidence type="ECO:0000313" key="6">
    <source>
        <dbReference type="EMBL" id="SVB20990.1"/>
    </source>
</evidence>
<feature type="domain" description="Ribosomal RNA methyltransferase FtsJ" evidence="5">
    <location>
        <begin position="24"/>
        <end position="149"/>
    </location>
</feature>
<dbReference type="Pfam" id="PF01728">
    <property type="entry name" value="FtsJ"/>
    <property type="match status" value="1"/>
</dbReference>